<feature type="transmembrane region" description="Helical" evidence="11">
    <location>
        <begin position="189"/>
        <end position="209"/>
    </location>
</feature>
<evidence type="ECO:0000256" key="9">
    <source>
        <dbReference type="ARBA" id="ARBA00022989"/>
    </source>
</evidence>
<evidence type="ECO:0000313" key="12">
    <source>
        <dbReference type="EMBL" id="MEQ2207270.1"/>
    </source>
</evidence>
<name>A0ABV0RGK6_9TELE</name>
<sequence length="213" mass="23808">MSTGSKKLVTVGRDFTCSVWSGNQLVTGLNWHETLPQIAEKSYRYMACRFGNCEDEKDALRLYTVQIPHKRDKKPPPCYITKWDGKIFLPMLTSPCGTEVISSLALSDSGKFLGLGTVTGSVAVYTTVSLQKLYYVHESHGIVVTDVVFLPDLLKGQNIKRSNKTALLSVSVDSRCQVHTVTKERPIPVWLFFCGLMFVGVLLILQYLFPVLL</sequence>
<protein>
    <recommendedName>
        <fullName evidence="14">Prolactin regulatory element-binding protein</fullName>
    </recommendedName>
</protein>
<dbReference type="PANTHER" id="PTHR23284:SF0">
    <property type="entry name" value="PROLACTIN REGULATORY ELEMENT-BINDING PROTEIN"/>
    <property type="match status" value="1"/>
</dbReference>
<accession>A0ABV0RGK6</accession>
<evidence type="ECO:0000256" key="4">
    <source>
        <dbReference type="ARBA" id="ARBA00022692"/>
    </source>
</evidence>
<evidence type="ECO:0000256" key="2">
    <source>
        <dbReference type="ARBA" id="ARBA00022448"/>
    </source>
</evidence>
<evidence type="ECO:0000256" key="5">
    <source>
        <dbReference type="ARBA" id="ARBA00022737"/>
    </source>
</evidence>
<evidence type="ECO:0000256" key="6">
    <source>
        <dbReference type="ARBA" id="ARBA00022824"/>
    </source>
</evidence>
<evidence type="ECO:0000256" key="3">
    <source>
        <dbReference type="ARBA" id="ARBA00022574"/>
    </source>
</evidence>
<reference evidence="12 13" key="1">
    <citation type="submission" date="2021-06" db="EMBL/GenBank/DDBJ databases">
        <authorList>
            <person name="Palmer J.M."/>
        </authorList>
    </citation>
    <scope>NUCLEOTIDE SEQUENCE [LARGE SCALE GENOMIC DNA]</scope>
    <source>
        <strain evidence="12 13">XC_2019</strain>
        <tissue evidence="12">Muscle</tissue>
    </source>
</reference>
<gene>
    <name evidence="12" type="ORF">XENOCAPTIV_009649</name>
</gene>
<keyword evidence="6" id="KW-0256">Endoplasmic reticulum</keyword>
<comment type="caution">
    <text evidence="12">The sequence shown here is derived from an EMBL/GenBank/DDBJ whole genome shotgun (WGS) entry which is preliminary data.</text>
</comment>
<evidence type="ECO:0000256" key="11">
    <source>
        <dbReference type="SAM" id="Phobius"/>
    </source>
</evidence>
<comment type="subcellular location">
    <subcellularLocation>
        <location evidence="1">Endoplasmic reticulum membrane</location>
        <topology evidence="1">Single-pass membrane protein</topology>
    </subcellularLocation>
</comment>
<organism evidence="12 13">
    <name type="scientific">Xenoophorus captivus</name>
    <dbReference type="NCBI Taxonomy" id="1517983"/>
    <lineage>
        <taxon>Eukaryota</taxon>
        <taxon>Metazoa</taxon>
        <taxon>Chordata</taxon>
        <taxon>Craniata</taxon>
        <taxon>Vertebrata</taxon>
        <taxon>Euteleostomi</taxon>
        <taxon>Actinopterygii</taxon>
        <taxon>Neopterygii</taxon>
        <taxon>Teleostei</taxon>
        <taxon>Neoteleostei</taxon>
        <taxon>Acanthomorphata</taxon>
        <taxon>Ovalentaria</taxon>
        <taxon>Atherinomorphae</taxon>
        <taxon>Cyprinodontiformes</taxon>
        <taxon>Goodeidae</taxon>
        <taxon>Xenoophorus</taxon>
    </lineage>
</organism>
<dbReference type="EMBL" id="JAHRIN010044171">
    <property type="protein sequence ID" value="MEQ2207270.1"/>
    <property type="molecule type" value="Genomic_DNA"/>
</dbReference>
<evidence type="ECO:0008006" key="14">
    <source>
        <dbReference type="Google" id="ProtNLM"/>
    </source>
</evidence>
<dbReference type="InterPro" id="IPR015943">
    <property type="entry name" value="WD40/YVTN_repeat-like_dom_sf"/>
</dbReference>
<evidence type="ECO:0000256" key="1">
    <source>
        <dbReference type="ARBA" id="ARBA00004389"/>
    </source>
</evidence>
<dbReference type="Proteomes" id="UP001434883">
    <property type="component" value="Unassembled WGS sequence"/>
</dbReference>
<evidence type="ECO:0000256" key="8">
    <source>
        <dbReference type="ARBA" id="ARBA00022927"/>
    </source>
</evidence>
<evidence type="ECO:0000313" key="13">
    <source>
        <dbReference type="Proteomes" id="UP001434883"/>
    </source>
</evidence>
<evidence type="ECO:0000256" key="10">
    <source>
        <dbReference type="ARBA" id="ARBA00023136"/>
    </source>
</evidence>
<keyword evidence="3" id="KW-0853">WD repeat</keyword>
<keyword evidence="8" id="KW-0653">Protein transport</keyword>
<keyword evidence="2" id="KW-0813">Transport</keyword>
<dbReference type="PANTHER" id="PTHR23284">
    <property type="entry name" value="PROLACTIN REGULATORY ELEMENT BINDING PROTEIN"/>
    <property type="match status" value="1"/>
</dbReference>
<dbReference type="InterPro" id="IPR036322">
    <property type="entry name" value="WD40_repeat_dom_sf"/>
</dbReference>
<keyword evidence="5" id="KW-0677">Repeat</keyword>
<evidence type="ECO:0000256" key="7">
    <source>
        <dbReference type="ARBA" id="ARBA00022892"/>
    </source>
</evidence>
<keyword evidence="4 11" id="KW-0812">Transmembrane</keyword>
<keyword evidence="13" id="KW-1185">Reference proteome</keyword>
<dbReference type="Gene3D" id="2.130.10.10">
    <property type="entry name" value="YVTN repeat-like/Quinoprotein amine dehydrogenase"/>
    <property type="match status" value="1"/>
</dbReference>
<proteinExistence type="predicted"/>
<keyword evidence="7" id="KW-0931">ER-Golgi transport</keyword>
<keyword evidence="10 11" id="KW-0472">Membrane</keyword>
<dbReference type="SUPFAM" id="SSF50978">
    <property type="entry name" value="WD40 repeat-like"/>
    <property type="match status" value="1"/>
</dbReference>
<dbReference type="InterPro" id="IPR045260">
    <property type="entry name" value="Sec12-like"/>
</dbReference>
<keyword evidence="9 11" id="KW-1133">Transmembrane helix</keyword>